<reference evidence="2 3" key="1">
    <citation type="journal article" date="2019" name="Commun. Biol.">
        <title>The bagworm genome reveals a unique fibroin gene that provides high tensile strength.</title>
        <authorList>
            <person name="Kono N."/>
            <person name="Nakamura H."/>
            <person name="Ohtoshi R."/>
            <person name="Tomita M."/>
            <person name="Numata K."/>
            <person name="Arakawa K."/>
        </authorList>
    </citation>
    <scope>NUCLEOTIDE SEQUENCE [LARGE SCALE GENOMIC DNA]</scope>
</reference>
<evidence type="ECO:0000313" key="3">
    <source>
        <dbReference type="Proteomes" id="UP000299102"/>
    </source>
</evidence>
<gene>
    <name evidence="2" type="ORF">EVAR_86038_1</name>
</gene>
<protein>
    <submittedName>
        <fullName evidence="2">Uncharacterized protein</fullName>
    </submittedName>
</protein>
<name>A0A4C1UKN5_EUMVA</name>
<dbReference type="Proteomes" id="UP000299102">
    <property type="component" value="Unassembled WGS sequence"/>
</dbReference>
<feature type="compositionally biased region" description="Basic residues" evidence="1">
    <location>
        <begin position="72"/>
        <end position="82"/>
    </location>
</feature>
<dbReference type="AlphaFoldDB" id="A0A4C1UKN5"/>
<sequence>MARLRIKNAKKDLNGVYRRTPVAGKWLISMKTAIEESDIWLGAGRGALVYTLFIAVGPLKPKESKPTAQRRFASRRGTKPRRLFTAQTSPSAPRYVTEYSSNSMHITRYQRSQLRMGTVSAGGTAPPLTAKPGPAS</sequence>
<accession>A0A4C1UKN5</accession>
<evidence type="ECO:0000313" key="2">
    <source>
        <dbReference type="EMBL" id="GBP26536.1"/>
    </source>
</evidence>
<proteinExistence type="predicted"/>
<dbReference type="EMBL" id="BGZK01000181">
    <property type="protein sequence ID" value="GBP26536.1"/>
    <property type="molecule type" value="Genomic_DNA"/>
</dbReference>
<organism evidence="2 3">
    <name type="scientific">Eumeta variegata</name>
    <name type="common">Bagworm moth</name>
    <name type="synonym">Eumeta japonica</name>
    <dbReference type="NCBI Taxonomy" id="151549"/>
    <lineage>
        <taxon>Eukaryota</taxon>
        <taxon>Metazoa</taxon>
        <taxon>Ecdysozoa</taxon>
        <taxon>Arthropoda</taxon>
        <taxon>Hexapoda</taxon>
        <taxon>Insecta</taxon>
        <taxon>Pterygota</taxon>
        <taxon>Neoptera</taxon>
        <taxon>Endopterygota</taxon>
        <taxon>Lepidoptera</taxon>
        <taxon>Glossata</taxon>
        <taxon>Ditrysia</taxon>
        <taxon>Tineoidea</taxon>
        <taxon>Psychidae</taxon>
        <taxon>Oiketicinae</taxon>
        <taxon>Eumeta</taxon>
    </lineage>
</organism>
<evidence type="ECO:0000256" key="1">
    <source>
        <dbReference type="SAM" id="MobiDB-lite"/>
    </source>
</evidence>
<comment type="caution">
    <text evidence="2">The sequence shown here is derived from an EMBL/GenBank/DDBJ whole genome shotgun (WGS) entry which is preliminary data.</text>
</comment>
<keyword evidence="3" id="KW-1185">Reference proteome</keyword>
<feature type="region of interest" description="Disordered" evidence="1">
    <location>
        <begin position="62"/>
        <end position="90"/>
    </location>
</feature>
<feature type="region of interest" description="Disordered" evidence="1">
    <location>
        <begin position="117"/>
        <end position="136"/>
    </location>
</feature>